<dbReference type="Proteomes" id="UP000284403">
    <property type="component" value="Unassembled WGS sequence"/>
</dbReference>
<feature type="compositionally biased region" description="Polar residues" evidence="2">
    <location>
        <begin position="1"/>
        <end position="13"/>
    </location>
</feature>
<keyword evidence="1" id="KW-0175">Coiled coil</keyword>
<feature type="region of interest" description="Disordered" evidence="2">
    <location>
        <begin position="351"/>
        <end position="399"/>
    </location>
</feature>
<organism evidence="3 4">
    <name type="scientific">Trypanosoma conorhini</name>
    <dbReference type="NCBI Taxonomy" id="83891"/>
    <lineage>
        <taxon>Eukaryota</taxon>
        <taxon>Discoba</taxon>
        <taxon>Euglenozoa</taxon>
        <taxon>Kinetoplastea</taxon>
        <taxon>Metakinetoplastina</taxon>
        <taxon>Trypanosomatida</taxon>
        <taxon>Trypanosomatidae</taxon>
        <taxon>Trypanosoma</taxon>
    </lineage>
</organism>
<gene>
    <name evidence="3" type="ORF">Tco025E_05381</name>
</gene>
<feature type="coiled-coil region" evidence="1">
    <location>
        <begin position="95"/>
        <end position="182"/>
    </location>
</feature>
<feature type="coiled-coil region" evidence="1">
    <location>
        <begin position="245"/>
        <end position="293"/>
    </location>
</feature>
<dbReference type="OrthoDB" id="267907at2759"/>
<feature type="region of interest" description="Disordered" evidence="2">
    <location>
        <begin position="1"/>
        <end position="28"/>
    </location>
</feature>
<proteinExistence type="predicted"/>
<evidence type="ECO:0000313" key="4">
    <source>
        <dbReference type="Proteomes" id="UP000284403"/>
    </source>
</evidence>
<comment type="caution">
    <text evidence="3">The sequence shown here is derived from an EMBL/GenBank/DDBJ whole genome shotgun (WGS) entry which is preliminary data.</text>
</comment>
<evidence type="ECO:0000313" key="3">
    <source>
        <dbReference type="EMBL" id="RNF15812.1"/>
    </source>
</evidence>
<reference evidence="3 4" key="1">
    <citation type="journal article" date="2018" name="BMC Genomics">
        <title>Genomic comparison of Trypanosoma conorhini and Trypanosoma rangeli to Trypanosoma cruzi strains of high and low virulence.</title>
        <authorList>
            <person name="Bradwell K.R."/>
            <person name="Koparde V.N."/>
            <person name="Matveyev A.V."/>
            <person name="Serrano M.G."/>
            <person name="Alves J.M."/>
            <person name="Parikh H."/>
            <person name="Huang B."/>
            <person name="Lee V."/>
            <person name="Espinosa-Alvarez O."/>
            <person name="Ortiz P.A."/>
            <person name="Costa-Martins A.G."/>
            <person name="Teixeira M.M."/>
            <person name="Buck G.A."/>
        </authorList>
    </citation>
    <scope>NUCLEOTIDE SEQUENCE [LARGE SCALE GENOMIC DNA]</scope>
    <source>
        <strain evidence="3 4">025E</strain>
    </source>
</reference>
<keyword evidence="4" id="KW-1185">Reference proteome</keyword>
<dbReference type="EMBL" id="MKKU01000314">
    <property type="protein sequence ID" value="RNF15812.1"/>
    <property type="molecule type" value="Genomic_DNA"/>
</dbReference>
<dbReference type="RefSeq" id="XP_029227607.1">
    <property type="nucleotide sequence ID" value="XM_029372280.1"/>
</dbReference>
<sequence length="562" mass="64873">MSQPEFSLLSQLGVSVPDASPQPLQTPGSCEGTYRVLAPCVRPPVKGAVAAQVASPRRFPAAPLADYSGEVMTARGRGGRPDTEYLIYNARVPSIRAVNLQLMEEQRRRREEETASRMSPDKLFIQPRDSEDVARRRVLEHLQRINREEAQRRVEERERERKRRLESELAELRAVEEAAAKEAAALLAKKQAERHSMQQASVEAMQRKRREAADVDGSLAARCAAFPWDTVSPDETARREKCLSLLDANRELAALKKKERQTREMEDRVKEKAALAEVRAQEEKETRRALEKKRCLYEERRSASVGAEVKTTRAAVEPSDRCAGWLQQSAREEAEAVARRERQRELMEANKQMAKETKMRRAEDAARQLQEERKRLQESERAYRQEIERSRAEKRRQRDALSQAALKAAAERRAKGRVSEKDVLSLGLFQEDSSKVEKERRRREKFYREALKREIENAREARREARERETVEEKRLLDLCEAEARRTLEGDRARDAERRDTYRRELEAQIRSKKTEATCEVPATHRGPVMKVLYRCPVTGDLLPPSQFGIPSTRQRRAGWSW</sequence>
<protein>
    <submittedName>
        <fullName evidence="3">Uncharacterized protein</fullName>
    </submittedName>
</protein>
<name>A0A422PDL3_9TRYP</name>
<dbReference type="AlphaFoldDB" id="A0A422PDL3"/>
<dbReference type="GeneID" id="40318992"/>
<feature type="coiled-coil region" evidence="1">
    <location>
        <begin position="444"/>
        <end position="475"/>
    </location>
</feature>
<accession>A0A422PDL3</accession>
<evidence type="ECO:0000256" key="2">
    <source>
        <dbReference type="SAM" id="MobiDB-lite"/>
    </source>
</evidence>
<evidence type="ECO:0000256" key="1">
    <source>
        <dbReference type="SAM" id="Coils"/>
    </source>
</evidence>